<proteinExistence type="predicted"/>
<evidence type="ECO:0000313" key="2">
    <source>
        <dbReference type="EMBL" id="PON75593.1"/>
    </source>
</evidence>
<dbReference type="Proteomes" id="UP000237105">
    <property type="component" value="Unassembled WGS sequence"/>
</dbReference>
<name>A0A2P5DQM1_PARAD</name>
<gene>
    <name evidence="2" type="ORF">PanWU01x14_042180</name>
</gene>
<sequence>MTAVLFIIIMTAALFTIVMTTVLFTIAMTAALFTSIHIYINNLSLEDLISITSSHTSHLITYIAIIVFTNNHTPPYEYTYHLELTNSKNFISAHVERTLLIIMVLTPMFGFSGSLSAIDIIQHTPYINACVQICCH</sequence>
<reference evidence="3" key="1">
    <citation type="submission" date="2016-06" db="EMBL/GenBank/DDBJ databases">
        <title>Parallel loss of symbiosis genes in relatives of nitrogen-fixing non-legume Parasponia.</title>
        <authorList>
            <person name="Van Velzen R."/>
            <person name="Holmer R."/>
            <person name="Bu F."/>
            <person name="Rutten L."/>
            <person name="Van Zeijl A."/>
            <person name="Liu W."/>
            <person name="Santuari L."/>
            <person name="Cao Q."/>
            <person name="Sharma T."/>
            <person name="Shen D."/>
            <person name="Roswanjaya Y."/>
            <person name="Wardhani T."/>
            <person name="Kalhor M.S."/>
            <person name="Jansen J."/>
            <person name="Van den Hoogen J."/>
            <person name="Gungor B."/>
            <person name="Hartog M."/>
            <person name="Hontelez J."/>
            <person name="Verver J."/>
            <person name="Yang W.-C."/>
            <person name="Schijlen E."/>
            <person name="Repin R."/>
            <person name="Schilthuizen M."/>
            <person name="Schranz E."/>
            <person name="Heidstra R."/>
            <person name="Miyata K."/>
            <person name="Fedorova E."/>
            <person name="Kohlen W."/>
            <person name="Bisseling T."/>
            <person name="Smit S."/>
            <person name="Geurts R."/>
        </authorList>
    </citation>
    <scope>NUCLEOTIDE SEQUENCE [LARGE SCALE GENOMIC DNA]</scope>
    <source>
        <strain evidence="3">cv. WU1-14</strain>
    </source>
</reference>
<feature type="transmembrane region" description="Helical" evidence="1">
    <location>
        <begin position="6"/>
        <end position="33"/>
    </location>
</feature>
<organism evidence="2 3">
    <name type="scientific">Parasponia andersonii</name>
    <name type="common">Sponia andersonii</name>
    <dbReference type="NCBI Taxonomy" id="3476"/>
    <lineage>
        <taxon>Eukaryota</taxon>
        <taxon>Viridiplantae</taxon>
        <taxon>Streptophyta</taxon>
        <taxon>Embryophyta</taxon>
        <taxon>Tracheophyta</taxon>
        <taxon>Spermatophyta</taxon>
        <taxon>Magnoliopsida</taxon>
        <taxon>eudicotyledons</taxon>
        <taxon>Gunneridae</taxon>
        <taxon>Pentapetalae</taxon>
        <taxon>rosids</taxon>
        <taxon>fabids</taxon>
        <taxon>Rosales</taxon>
        <taxon>Cannabaceae</taxon>
        <taxon>Parasponia</taxon>
    </lineage>
</organism>
<keyword evidence="3" id="KW-1185">Reference proteome</keyword>
<feature type="transmembrane region" description="Helical" evidence="1">
    <location>
        <begin position="98"/>
        <end position="118"/>
    </location>
</feature>
<comment type="caution">
    <text evidence="2">The sequence shown here is derived from an EMBL/GenBank/DDBJ whole genome shotgun (WGS) entry which is preliminary data.</text>
</comment>
<accession>A0A2P5DQM1</accession>
<evidence type="ECO:0000313" key="3">
    <source>
        <dbReference type="Proteomes" id="UP000237105"/>
    </source>
</evidence>
<keyword evidence="1" id="KW-0472">Membrane</keyword>
<protein>
    <submittedName>
        <fullName evidence="2">Uncharacterized protein</fullName>
    </submittedName>
</protein>
<evidence type="ECO:0000256" key="1">
    <source>
        <dbReference type="SAM" id="Phobius"/>
    </source>
</evidence>
<keyword evidence="1" id="KW-0812">Transmembrane</keyword>
<dbReference type="AlphaFoldDB" id="A0A2P5DQM1"/>
<keyword evidence="1" id="KW-1133">Transmembrane helix</keyword>
<dbReference type="EMBL" id="JXTB01000023">
    <property type="protein sequence ID" value="PON75593.1"/>
    <property type="molecule type" value="Genomic_DNA"/>
</dbReference>